<organism evidence="4 5">
    <name type="scientific">Roseovarius faecimaris</name>
    <dbReference type="NCBI Taxonomy" id="2494550"/>
    <lineage>
        <taxon>Bacteria</taxon>
        <taxon>Pseudomonadati</taxon>
        <taxon>Pseudomonadota</taxon>
        <taxon>Alphaproteobacteria</taxon>
        <taxon>Rhodobacterales</taxon>
        <taxon>Roseobacteraceae</taxon>
        <taxon>Roseovarius</taxon>
    </lineage>
</organism>
<dbReference type="InterPro" id="IPR036188">
    <property type="entry name" value="FAD/NAD-bd_sf"/>
</dbReference>
<dbReference type="SUPFAM" id="SSF51905">
    <property type="entry name" value="FAD/NAD(P)-binding domain"/>
    <property type="match status" value="1"/>
</dbReference>
<dbReference type="GO" id="GO:0008718">
    <property type="term" value="F:D-amino-acid dehydrogenase activity"/>
    <property type="evidence" value="ECO:0007669"/>
    <property type="project" value="TreeGrafter"/>
</dbReference>
<accession>A0A6I6ILW7</accession>
<dbReference type="PANTHER" id="PTHR13847:SF280">
    <property type="entry name" value="D-AMINO ACID DEHYDROGENASE"/>
    <property type="match status" value="1"/>
</dbReference>
<dbReference type="Proteomes" id="UP000428330">
    <property type="component" value="Chromosome"/>
</dbReference>
<evidence type="ECO:0000259" key="3">
    <source>
        <dbReference type="Pfam" id="PF01266"/>
    </source>
</evidence>
<gene>
    <name evidence="4" type="ORF">EI983_06635</name>
</gene>
<dbReference type="InterPro" id="IPR006076">
    <property type="entry name" value="FAD-dep_OxRdtase"/>
</dbReference>
<feature type="domain" description="FAD dependent oxidoreductase" evidence="3">
    <location>
        <begin position="23"/>
        <end position="418"/>
    </location>
</feature>
<reference evidence="5" key="1">
    <citation type="submission" date="2018-12" db="EMBL/GenBank/DDBJ databases">
        <title>Complete genome sequence of Roseovarius sp. MME-070.</title>
        <authorList>
            <person name="Nam Y.-D."/>
            <person name="Kang J."/>
            <person name="Chung W.-H."/>
            <person name="Park Y.S."/>
        </authorList>
    </citation>
    <scope>NUCLEOTIDE SEQUENCE [LARGE SCALE GENOMIC DNA]</scope>
    <source>
        <strain evidence="5">MME-070</strain>
    </source>
</reference>
<dbReference type="KEGG" id="rom:EI983_06635"/>
<evidence type="ECO:0000256" key="1">
    <source>
        <dbReference type="ARBA" id="ARBA00009410"/>
    </source>
</evidence>
<comment type="similarity">
    <text evidence="1">Belongs to the DadA oxidoreductase family.</text>
</comment>
<dbReference type="GO" id="GO:0005737">
    <property type="term" value="C:cytoplasm"/>
    <property type="evidence" value="ECO:0007669"/>
    <property type="project" value="TreeGrafter"/>
</dbReference>
<dbReference type="GO" id="GO:0055130">
    <property type="term" value="P:D-alanine catabolic process"/>
    <property type="evidence" value="ECO:0007669"/>
    <property type="project" value="TreeGrafter"/>
</dbReference>
<dbReference type="GO" id="GO:0005886">
    <property type="term" value="C:plasma membrane"/>
    <property type="evidence" value="ECO:0007669"/>
    <property type="project" value="TreeGrafter"/>
</dbReference>
<evidence type="ECO:0000256" key="2">
    <source>
        <dbReference type="ARBA" id="ARBA00023002"/>
    </source>
</evidence>
<dbReference type="Gene3D" id="3.50.50.60">
    <property type="entry name" value="FAD/NAD(P)-binding domain"/>
    <property type="match status" value="1"/>
</dbReference>
<keyword evidence="2" id="KW-0560">Oxidoreductase</keyword>
<protein>
    <submittedName>
        <fullName evidence="4">FAD-binding oxidoreductase</fullName>
    </submittedName>
</protein>
<dbReference type="OrthoDB" id="9787190at2"/>
<name>A0A6I6ILW7_9RHOB</name>
<evidence type="ECO:0000313" key="4">
    <source>
        <dbReference type="EMBL" id="QGX97969.1"/>
    </source>
</evidence>
<dbReference type="EMBL" id="CP034348">
    <property type="protein sequence ID" value="QGX97969.1"/>
    <property type="molecule type" value="Genomic_DNA"/>
</dbReference>
<dbReference type="Gene3D" id="3.30.9.10">
    <property type="entry name" value="D-Amino Acid Oxidase, subunit A, domain 2"/>
    <property type="match status" value="1"/>
</dbReference>
<proteinExistence type="inferred from homology"/>
<dbReference type="Pfam" id="PF01266">
    <property type="entry name" value="DAO"/>
    <property type="match status" value="1"/>
</dbReference>
<dbReference type="PANTHER" id="PTHR13847">
    <property type="entry name" value="SARCOSINE DEHYDROGENASE-RELATED"/>
    <property type="match status" value="1"/>
</dbReference>
<evidence type="ECO:0000313" key="5">
    <source>
        <dbReference type="Proteomes" id="UP000428330"/>
    </source>
</evidence>
<sequence length="448" mass="48392">MSGFPIVESNPVEHAAALPERADVVIVGGGVIGVMTAYFLARKGRRVVLLEKGRIAGEQSSRNWGWVRQTGRDAAELPVMVEANRLWPQLQRETNEDLGLEQSGLTYLAASQSKLAEYEEFIPLARMNGVDSRMLSGAEVAAMMPTATRRYAGALHTPSDYRAEPWIAVPGLARAAVRAGALIRENCAVRGLDIAAGQIAGVISEAGRVAADQVLVAGGAWSSLLLRRHGVKIPQLSVKNTVLATEPVADVYGGGAADDILAFRRRKDGGYTLAPEGFHEFYLGPDALRATRPFLRAFLRDPIGRSYWPAAPAGFPDGWTQSRRWSMEDASPFERMRILNPAPHAKTLRKLLADFQVLFPQLGAVRMQAAWAGMIDVMPDVVPIVDEVPDVPGLWIGTGMSGHGFGIGPAFGRILADLMSGGEAGHDMERFRFGRFTDGSKLVIGPGM</sequence>
<dbReference type="AlphaFoldDB" id="A0A6I6ILW7"/>
<keyword evidence="5" id="KW-1185">Reference proteome</keyword>